<dbReference type="SMART" id="SM00530">
    <property type="entry name" value="HTH_XRE"/>
    <property type="match status" value="1"/>
</dbReference>
<dbReference type="RefSeq" id="WP_045669835.1">
    <property type="nucleotide sequence ID" value="NZ_CP011058.1"/>
</dbReference>
<dbReference type="Gene3D" id="1.10.260.40">
    <property type="entry name" value="lambda repressor-like DNA-binding domains"/>
    <property type="match status" value="1"/>
</dbReference>
<reference evidence="4" key="2">
    <citation type="submission" date="2015-03" db="EMBL/GenBank/DDBJ databases">
        <title>Genome sequence of Paenibacillus beijingensis strain DSM 24997T.</title>
        <authorList>
            <person name="Kwak Y."/>
            <person name="Shin J.-H."/>
        </authorList>
    </citation>
    <scope>NUCLEOTIDE SEQUENCE [LARGE SCALE GENOMIC DNA]</scope>
    <source>
        <strain evidence="4">DSM 24997</strain>
    </source>
</reference>
<dbReference type="PROSITE" id="PS50943">
    <property type="entry name" value="HTH_CROC1"/>
    <property type="match status" value="1"/>
</dbReference>
<dbReference type="Pfam" id="PF01381">
    <property type="entry name" value="HTH_3"/>
    <property type="match status" value="1"/>
</dbReference>
<reference evidence="3 4" key="1">
    <citation type="journal article" date="2015" name="J. Biotechnol.">
        <title>Complete genome sequence of Paenibacillus beijingensis 7188(T) (=DSM 24997(T)), a novel rhizobacterium from jujube garden soil.</title>
        <authorList>
            <person name="Kwak Y."/>
            <person name="Shin J.H."/>
        </authorList>
    </citation>
    <scope>NUCLEOTIDE SEQUENCE [LARGE SCALE GENOMIC DNA]</scope>
    <source>
        <strain evidence="3 4">DSM 24997</strain>
    </source>
</reference>
<dbReference type="Proteomes" id="UP000032633">
    <property type="component" value="Chromosome"/>
</dbReference>
<keyword evidence="4" id="KW-1185">Reference proteome</keyword>
<evidence type="ECO:0000259" key="2">
    <source>
        <dbReference type="PROSITE" id="PS50943"/>
    </source>
</evidence>
<dbReference type="InterPro" id="IPR014710">
    <property type="entry name" value="RmlC-like_jellyroll"/>
</dbReference>
<dbReference type="InterPro" id="IPR013096">
    <property type="entry name" value="Cupin_2"/>
</dbReference>
<gene>
    <name evidence="3" type="ORF">VN24_07195</name>
</gene>
<proteinExistence type="predicted"/>
<dbReference type="KEGG" id="pbj:VN24_07195"/>
<name>A0A0D5NGY2_9BACL</name>
<dbReference type="HOGENOM" id="CLU_085376_3_2_9"/>
<protein>
    <submittedName>
        <fullName evidence="3">XRE family transcriptional regulator</fullName>
    </submittedName>
</protein>
<feature type="domain" description="HTH cro/C1-type" evidence="2">
    <location>
        <begin position="7"/>
        <end position="61"/>
    </location>
</feature>
<dbReference type="OrthoDB" id="34624at2"/>
<dbReference type="InterPro" id="IPR001387">
    <property type="entry name" value="Cro/C1-type_HTH"/>
</dbReference>
<dbReference type="STRING" id="1126833.VN24_07195"/>
<keyword evidence="1" id="KW-0238">DNA-binding</keyword>
<dbReference type="AlphaFoldDB" id="A0A0D5NGY2"/>
<dbReference type="GO" id="GO:0003677">
    <property type="term" value="F:DNA binding"/>
    <property type="evidence" value="ECO:0007669"/>
    <property type="project" value="UniProtKB-KW"/>
</dbReference>
<dbReference type="Pfam" id="PF07883">
    <property type="entry name" value="Cupin_2"/>
    <property type="match status" value="1"/>
</dbReference>
<dbReference type="Gene3D" id="2.60.120.10">
    <property type="entry name" value="Jelly Rolls"/>
    <property type="match status" value="1"/>
</dbReference>
<organism evidence="3 4">
    <name type="scientific">Paenibacillus beijingensis</name>
    <dbReference type="NCBI Taxonomy" id="1126833"/>
    <lineage>
        <taxon>Bacteria</taxon>
        <taxon>Bacillati</taxon>
        <taxon>Bacillota</taxon>
        <taxon>Bacilli</taxon>
        <taxon>Bacillales</taxon>
        <taxon>Paenibacillaceae</taxon>
        <taxon>Paenibacillus</taxon>
    </lineage>
</organism>
<dbReference type="InterPro" id="IPR010982">
    <property type="entry name" value="Lambda_DNA-bd_dom_sf"/>
</dbReference>
<dbReference type="GO" id="GO:0003700">
    <property type="term" value="F:DNA-binding transcription factor activity"/>
    <property type="evidence" value="ECO:0007669"/>
    <property type="project" value="TreeGrafter"/>
</dbReference>
<dbReference type="CDD" id="cd02209">
    <property type="entry name" value="cupin_XRE_C"/>
    <property type="match status" value="1"/>
</dbReference>
<dbReference type="PANTHER" id="PTHR46797">
    <property type="entry name" value="HTH-TYPE TRANSCRIPTIONAL REGULATOR"/>
    <property type="match status" value="1"/>
</dbReference>
<evidence type="ECO:0000313" key="4">
    <source>
        <dbReference type="Proteomes" id="UP000032633"/>
    </source>
</evidence>
<dbReference type="CDD" id="cd00093">
    <property type="entry name" value="HTH_XRE"/>
    <property type="match status" value="1"/>
</dbReference>
<dbReference type="SUPFAM" id="SSF47413">
    <property type="entry name" value="lambda repressor-like DNA-binding domains"/>
    <property type="match status" value="1"/>
</dbReference>
<evidence type="ECO:0000313" key="3">
    <source>
        <dbReference type="EMBL" id="AJY74400.1"/>
    </source>
</evidence>
<dbReference type="GO" id="GO:0005829">
    <property type="term" value="C:cytosol"/>
    <property type="evidence" value="ECO:0007669"/>
    <property type="project" value="TreeGrafter"/>
</dbReference>
<accession>A0A0D5NGY2</accession>
<sequence>MFNGERVREMRKQRDYTLQELAEKTGLSIGLLSQIERGIVDPTVGTFWKICTALNVPIHHFFQGIEEEHIVVRKDRRRLMELSDSNVRYHILSPNRPGKIEYLLVEIEPGDMIEKDLISHSGEECGFVIQGEMKIILDQQEIVLNEGDSICFPSTTPHRYVNIGSGVAVSIWAMVP</sequence>
<evidence type="ECO:0000256" key="1">
    <source>
        <dbReference type="ARBA" id="ARBA00023125"/>
    </source>
</evidence>
<dbReference type="PATRIC" id="fig|1126833.4.peg.1577"/>
<dbReference type="InterPro" id="IPR011051">
    <property type="entry name" value="RmlC_Cupin_sf"/>
</dbReference>
<dbReference type="PANTHER" id="PTHR46797:SF2">
    <property type="entry name" value="TRANSCRIPTIONAL REGULATOR"/>
    <property type="match status" value="1"/>
</dbReference>
<dbReference type="SUPFAM" id="SSF51182">
    <property type="entry name" value="RmlC-like cupins"/>
    <property type="match status" value="1"/>
</dbReference>
<dbReference type="EMBL" id="CP011058">
    <property type="protein sequence ID" value="AJY74400.1"/>
    <property type="molecule type" value="Genomic_DNA"/>
</dbReference>
<dbReference type="InterPro" id="IPR050807">
    <property type="entry name" value="TransReg_Diox_bact_type"/>
</dbReference>